<feature type="region of interest" description="Disordered" evidence="1">
    <location>
        <begin position="66"/>
        <end position="93"/>
    </location>
</feature>
<keyword evidence="4" id="KW-1185">Reference proteome</keyword>
<evidence type="ECO:0000313" key="3">
    <source>
        <dbReference type="EMBL" id="KAL3103510.1"/>
    </source>
</evidence>
<evidence type="ECO:0000313" key="4">
    <source>
        <dbReference type="Proteomes" id="UP001620645"/>
    </source>
</evidence>
<dbReference type="Gene3D" id="3.30.40.10">
    <property type="entry name" value="Zinc/RING finger domain, C3HC4 (zinc finger)"/>
    <property type="match status" value="1"/>
</dbReference>
<dbReference type="InterPro" id="IPR013083">
    <property type="entry name" value="Znf_RING/FYVE/PHD"/>
</dbReference>
<reference evidence="3 4" key="1">
    <citation type="submission" date="2024-10" db="EMBL/GenBank/DDBJ databases">
        <authorList>
            <person name="Kim D."/>
        </authorList>
    </citation>
    <scope>NUCLEOTIDE SEQUENCE [LARGE SCALE GENOMIC DNA]</scope>
    <source>
        <strain evidence="3">Taebaek</strain>
    </source>
</reference>
<evidence type="ECO:0000256" key="1">
    <source>
        <dbReference type="SAM" id="MobiDB-lite"/>
    </source>
</evidence>
<gene>
    <name evidence="2" type="ORF">niasHS_000023</name>
    <name evidence="3" type="ORF">niasHS_000024</name>
</gene>
<dbReference type="SUPFAM" id="SSF57850">
    <property type="entry name" value="RING/U-box"/>
    <property type="match status" value="1"/>
</dbReference>
<name>A0ABD2KLL6_HETSC</name>
<dbReference type="EMBL" id="JBICCN010000014">
    <property type="protein sequence ID" value="KAL3103509.1"/>
    <property type="molecule type" value="Genomic_DNA"/>
</dbReference>
<comment type="caution">
    <text evidence="3">The sequence shown here is derived from an EMBL/GenBank/DDBJ whole genome shotgun (WGS) entry which is preliminary data.</text>
</comment>
<dbReference type="EMBL" id="JBICCN010000014">
    <property type="protein sequence ID" value="KAL3103510.1"/>
    <property type="molecule type" value="Genomic_DNA"/>
</dbReference>
<organism evidence="3 4">
    <name type="scientific">Heterodera schachtii</name>
    <name type="common">Sugarbeet cyst nematode worm</name>
    <name type="synonym">Tylenchus schachtii</name>
    <dbReference type="NCBI Taxonomy" id="97005"/>
    <lineage>
        <taxon>Eukaryota</taxon>
        <taxon>Metazoa</taxon>
        <taxon>Ecdysozoa</taxon>
        <taxon>Nematoda</taxon>
        <taxon>Chromadorea</taxon>
        <taxon>Rhabditida</taxon>
        <taxon>Tylenchina</taxon>
        <taxon>Tylenchomorpha</taxon>
        <taxon>Tylenchoidea</taxon>
        <taxon>Heteroderidae</taxon>
        <taxon>Heteroderinae</taxon>
        <taxon>Heterodera</taxon>
    </lineage>
</organism>
<evidence type="ECO:0008006" key="5">
    <source>
        <dbReference type="Google" id="ProtNLM"/>
    </source>
</evidence>
<sequence>MNCHNEKSKRINHQLKVAPFVRTIISTGKVLLRCHVRHEFHLKCTKIWFKQHKTCPMCHKEIDIPAKNGSESNASNAAEKGKVPSAPNAIPAV</sequence>
<accession>A0ABD2KLL6</accession>
<evidence type="ECO:0000313" key="2">
    <source>
        <dbReference type="EMBL" id="KAL3103509.1"/>
    </source>
</evidence>
<dbReference type="Proteomes" id="UP001620645">
    <property type="component" value="Unassembled WGS sequence"/>
</dbReference>
<protein>
    <recommendedName>
        <fullName evidence="5">RING-type domain-containing protein</fullName>
    </recommendedName>
</protein>
<proteinExistence type="predicted"/>
<dbReference type="AlphaFoldDB" id="A0ABD2KLL6"/>